<dbReference type="Proteomes" id="UP000050525">
    <property type="component" value="Unassembled WGS sequence"/>
</dbReference>
<comment type="caution">
    <text evidence="1">The sequence shown here is derived from an EMBL/GenBank/DDBJ whole genome shotgun (WGS) entry which is preliminary data.</text>
</comment>
<proteinExistence type="predicted"/>
<gene>
    <name evidence="1" type="ORF">Y1Q_0011251</name>
</gene>
<evidence type="ECO:0000313" key="2">
    <source>
        <dbReference type="Proteomes" id="UP000050525"/>
    </source>
</evidence>
<dbReference type="AlphaFoldDB" id="A0A151N834"/>
<sequence length="129" mass="15182">MKKKENESGRKLVNPIQWTYKHPDRLGEQSLDQRTITPSNDFRWRWMQTRSAIAHAPKVFEFPWNQPYKSCSAVLLLAVMAVVTLVANMQDIEVCMAALWQKKEKHKISNPKNLLPKENHLWLKQTTLR</sequence>
<protein>
    <submittedName>
        <fullName evidence="1">Uncharacterized protein</fullName>
    </submittedName>
</protein>
<dbReference type="EMBL" id="AKHW03003826">
    <property type="protein sequence ID" value="KYO32921.1"/>
    <property type="molecule type" value="Genomic_DNA"/>
</dbReference>
<reference evidence="1 2" key="1">
    <citation type="journal article" date="2012" name="Genome Biol.">
        <title>Sequencing three crocodilian genomes to illuminate the evolution of archosaurs and amniotes.</title>
        <authorList>
            <person name="St John J.A."/>
            <person name="Braun E.L."/>
            <person name="Isberg S.R."/>
            <person name="Miles L.G."/>
            <person name="Chong A.Y."/>
            <person name="Gongora J."/>
            <person name="Dalzell P."/>
            <person name="Moran C."/>
            <person name="Bed'hom B."/>
            <person name="Abzhanov A."/>
            <person name="Burgess S.C."/>
            <person name="Cooksey A.M."/>
            <person name="Castoe T.A."/>
            <person name="Crawford N.G."/>
            <person name="Densmore L.D."/>
            <person name="Drew J.C."/>
            <person name="Edwards S.V."/>
            <person name="Faircloth B.C."/>
            <person name="Fujita M.K."/>
            <person name="Greenwold M.J."/>
            <person name="Hoffmann F.G."/>
            <person name="Howard J.M."/>
            <person name="Iguchi T."/>
            <person name="Janes D.E."/>
            <person name="Khan S.Y."/>
            <person name="Kohno S."/>
            <person name="de Koning A.J."/>
            <person name="Lance S.L."/>
            <person name="McCarthy F.M."/>
            <person name="McCormack J.E."/>
            <person name="Merchant M.E."/>
            <person name="Peterson D.G."/>
            <person name="Pollock D.D."/>
            <person name="Pourmand N."/>
            <person name="Raney B.J."/>
            <person name="Roessler K.A."/>
            <person name="Sanford J.R."/>
            <person name="Sawyer R.H."/>
            <person name="Schmidt C.J."/>
            <person name="Triplett E.W."/>
            <person name="Tuberville T.D."/>
            <person name="Venegas-Anaya M."/>
            <person name="Howard J.T."/>
            <person name="Jarvis E.D."/>
            <person name="Guillette L.J.Jr."/>
            <person name="Glenn T.C."/>
            <person name="Green R.E."/>
            <person name="Ray D.A."/>
        </authorList>
    </citation>
    <scope>NUCLEOTIDE SEQUENCE [LARGE SCALE GENOMIC DNA]</scope>
    <source>
        <strain evidence="1">KSC_2009_1</strain>
    </source>
</reference>
<evidence type="ECO:0000313" key="1">
    <source>
        <dbReference type="EMBL" id="KYO32921.1"/>
    </source>
</evidence>
<name>A0A151N834_ALLMI</name>
<keyword evidence="2" id="KW-1185">Reference proteome</keyword>
<accession>A0A151N834</accession>
<organism evidence="1 2">
    <name type="scientific">Alligator mississippiensis</name>
    <name type="common">American alligator</name>
    <dbReference type="NCBI Taxonomy" id="8496"/>
    <lineage>
        <taxon>Eukaryota</taxon>
        <taxon>Metazoa</taxon>
        <taxon>Chordata</taxon>
        <taxon>Craniata</taxon>
        <taxon>Vertebrata</taxon>
        <taxon>Euteleostomi</taxon>
        <taxon>Archelosauria</taxon>
        <taxon>Archosauria</taxon>
        <taxon>Crocodylia</taxon>
        <taxon>Alligatoridae</taxon>
        <taxon>Alligatorinae</taxon>
        <taxon>Alligator</taxon>
    </lineage>
</organism>